<evidence type="ECO:0000313" key="7">
    <source>
        <dbReference type="Proteomes" id="UP001610411"/>
    </source>
</evidence>
<comment type="subcellular location">
    <subcellularLocation>
        <location evidence="1">Secreted</location>
    </subcellularLocation>
</comment>
<sequence>CDQRFIKETQGQPSSLPFPVPCGSCVLESGMMKTSVLLAITTTCSEDWLVVRIKRRPYDNDTEIRSGDIYLGDNCPVTRLLSFNYEFSYPVIYCGIRKIVVQGNDVVILSEINYRPAMDVTYEFPVVCFVKRLKSPSVLHFGMNGYDVNTVGDGPQGTKEGQASSAPSQSEKCEPNFSSINREQLSMNHCID</sequence>
<evidence type="ECO:0000256" key="3">
    <source>
        <dbReference type="ARBA" id="ARBA00022525"/>
    </source>
</evidence>
<gene>
    <name evidence="6" type="ORF">WCI35_002643</name>
</gene>
<accession>A0ABD2FBV6</accession>
<feature type="region of interest" description="Disordered" evidence="5">
    <location>
        <begin position="152"/>
        <end position="176"/>
    </location>
</feature>
<dbReference type="PANTHER" id="PTHR14380:SF9">
    <property type="entry name" value="OOCYTE-SECRETED PROTEIN 4B"/>
    <property type="match status" value="1"/>
</dbReference>
<evidence type="ECO:0000256" key="1">
    <source>
        <dbReference type="ARBA" id="ARBA00004613"/>
    </source>
</evidence>
<keyword evidence="3" id="KW-0964">Secreted</keyword>
<reference evidence="6 7" key="1">
    <citation type="journal article" date="2024" name="G3 (Bethesda)">
        <title>A hybrid genome assembly of the endangered aye-aye (Daubentonia madagascariensis).</title>
        <authorList>
            <person name="Versoza C.J."/>
            <person name="Pfeifer S.P."/>
        </authorList>
    </citation>
    <scope>NUCLEOTIDE SEQUENCE [LARGE SCALE GENOMIC DNA]</scope>
    <source>
        <strain evidence="6">6821</strain>
    </source>
</reference>
<dbReference type="Proteomes" id="UP001610411">
    <property type="component" value="Unassembled WGS sequence"/>
</dbReference>
<evidence type="ECO:0000256" key="2">
    <source>
        <dbReference type="ARBA" id="ARBA00010071"/>
    </source>
</evidence>
<comment type="caution">
    <text evidence="6">The sequence shown here is derived from an EMBL/GenBank/DDBJ whole genome shotgun (WGS) entry which is preliminary data.</text>
</comment>
<proteinExistence type="inferred from homology"/>
<dbReference type="InterPro" id="IPR033222">
    <property type="entry name" value="PLAC1_fam"/>
</dbReference>
<keyword evidence="7" id="KW-1185">Reference proteome</keyword>
<feature type="non-terminal residue" evidence="6">
    <location>
        <position position="1"/>
    </location>
</feature>
<evidence type="ECO:0000256" key="5">
    <source>
        <dbReference type="SAM" id="MobiDB-lite"/>
    </source>
</evidence>
<evidence type="ECO:0000313" key="6">
    <source>
        <dbReference type="EMBL" id="KAL2806022.1"/>
    </source>
</evidence>
<feature type="compositionally biased region" description="Polar residues" evidence="5">
    <location>
        <begin position="159"/>
        <end position="176"/>
    </location>
</feature>
<dbReference type="GO" id="GO:0005576">
    <property type="term" value="C:extracellular region"/>
    <property type="evidence" value="ECO:0007669"/>
    <property type="project" value="UniProtKB-SubCell"/>
</dbReference>
<comment type="similarity">
    <text evidence="2">Belongs to the PLAC1 family.</text>
</comment>
<dbReference type="EMBL" id="JBFSEQ010000001">
    <property type="protein sequence ID" value="KAL2806022.1"/>
    <property type="molecule type" value="Genomic_DNA"/>
</dbReference>
<protein>
    <submittedName>
        <fullName evidence="6">Oocyte-secreted protein 4B</fullName>
    </submittedName>
</protein>
<dbReference type="AlphaFoldDB" id="A0ABD2FBV6"/>
<organism evidence="6 7">
    <name type="scientific">Daubentonia madagascariensis</name>
    <name type="common">Aye-aye</name>
    <name type="synonym">Sciurus madagascariensis</name>
    <dbReference type="NCBI Taxonomy" id="31869"/>
    <lineage>
        <taxon>Eukaryota</taxon>
        <taxon>Metazoa</taxon>
        <taxon>Chordata</taxon>
        <taxon>Craniata</taxon>
        <taxon>Vertebrata</taxon>
        <taxon>Euteleostomi</taxon>
        <taxon>Mammalia</taxon>
        <taxon>Eutheria</taxon>
        <taxon>Euarchontoglires</taxon>
        <taxon>Primates</taxon>
        <taxon>Strepsirrhini</taxon>
        <taxon>Chiromyiformes</taxon>
        <taxon>Daubentoniidae</taxon>
        <taxon>Daubentonia</taxon>
    </lineage>
</organism>
<evidence type="ECO:0000256" key="4">
    <source>
        <dbReference type="ARBA" id="ARBA00022729"/>
    </source>
</evidence>
<feature type="non-terminal residue" evidence="6">
    <location>
        <position position="192"/>
    </location>
</feature>
<name>A0ABD2FBV6_DAUMA</name>
<keyword evidence="4" id="KW-0732">Signal</keyword>
<dbReference type="Gene3D" id="2.60.40.3210">
    <property type="entry name" value="Zona pellucida, ZP-N domain"/>
    <property type="match status" value="1"/>
</dbReference>
<dbReference type="PANTHER" id="PTHR14380">
    <property type="entry name" value="PLACENTA-SPECIFIC PROTEIN 1"/>
    <property type="match status" value="1"/>
</dbReference>